<keyword evidence="5" id="KW-0175">Coiled coil</keyword>
<dbReference type="Proteomes" id="UP000005203">
    <property type="component" value="Linkage group LG16"/>
</dbReference>
<evidence type="ECO:0000259" key="6">
    <source>
        <dbReference type="Pfam" id="PF09368"/>
    </source>
</evidence>
<dbReference type="EnsemblMetazoa" id="XM_396972">
    <property type="protein sequence ID" value="XP_396972"/>
    <property type="gene ID" value="LOC413529"/>
</dbReference>
<dbReference type="Pfam" id="PF04000">
    <property type="entry name" value="Sas10_Utp3"/>
    <property type="match status" value="1"/>
</dbReference>
<dbReference type="GO" id="GO:0032040">
    <property type="term" value="C:small-subunit processome"/>
    <property type="evidence" value="ECO:0007669"/>
    <property type="project" value="TreeGrafter"/>
</dbReference>
<evidence type="ECO:0000313" key="7">
    <source>
        <dbReference type="EnsemblMetazoa" id="XP_396972"/>
    </source>
</evidence>
<feature type="coiled-coil region" evidence="5">
    <location>
        <begin position="275"/>
        <end position="302"/>
    </location>
</feature>
<name>A0A7M7R9P9_APIME</name>
<feature type="domain" description="Sas10 C-terminal" evidence="6">
    <location>
        <begin position="384"/>
        <end position="456"/>
    </location>
</feature>
<keyword evidence="3" id="KW-0597">Phosphoprotein</keyword>
<dbReference type="Pfam" id="PF09368">
    <property type="entry name" value="Sas10"/>
    <property type="match status" value="1"/>
</dbReference>
<comment type="subcellular location">
    <subcellularLocation>
        <location evidence="1">Nucleus</location>
    </subcellularLocation>
</comment>
<dbReference type="RefSeq" id="XP_396972.6">
    <property type="nucleotide sequence ID" value="XM_396972.7"/>
</dbReference>
<accession>A0A7M7R9P9</accession>
<reference evidence="9" key="2">
    <citation type="submission" date="2025-04" db="UniProtKB">
        <authorList>
            <consortium name="RefSeq"/>
        </authorList>
    </citation>
    <scope>IDENTIFICATION</scope>
    <source>
        <strain evidence="9">DH4</strain>
        <tissue evidence="9">Whole body</tissue>
    </source>
</reference>
<gene>
    <name evidence="9" type="primary">LOC413529</name>
</gene>
<organism evidence="7">
    <name type="scientific">Apis mellifera</name>
    <name type="common">Honeybee</name>
    <dbReference type="NCBI Taxonomy" id="7460"/>
    <lineage>
        <taxon>Eukaryota</taxon>
        <taxon>Metazoa</taxon>
        <taxon>Ecdysozoa</taxon>
        <taxon>Arthropoda</taxon>
        <taxon>Hexapoda</taxon>
        <taxon>Insecta</taxon>
        <taxon>Pterygota</taxon>
        <taxon>Neoptera</taxon>
        <taxon>Endopterygota</taxon>
        <taxon>Hymenoptera</taxon>
        <taxon>Apocrita</taxon>
        <taxon>Aculeata</taxon>
        <taxon>Apoidea</taxon>
        <taxon>Anthophila</taxon>
        <taxon>Apidae</taxon>
        <taxon>Apis</taxon>
    </lineage>
</organism>
<dbReference type="InterPro" id="IPR018972">
    <property type="entry name" value="Sas10_C_dom"/>
</dbReference>
<accession>A0A8B9B354</accession>
<dbReference type="GO" id="GO:0000462">
    <property type="term" value="P:maturation of SSU-rRNA from tricistronic rRNA transcript (SSU-rRNA, 5.8S rRNA, LSU-rRNA)"/>
    <property type="evidence" value="ECO:0007669"/>
    <property type="project" value="TreeGrafter"/>
</dbReference>
<evidence type="ECO:0000256" key="2">
    <source>
        <dbReference type="ARBA" id="ARBA00010979"/>
    </source>
</evidence>
<dbReference type="CTD" id="31447"/>
<reference evidence="7" key="1">
    <citation type="submission" date="2021-01" db="UniProtKB">
        <authorList>
            <consortium name="EnsemblMetazoa"/>
        </authorList>
    </citation>
    <scope>IDENTIFICATION</scope>
    <source>
        <strain evidence="7">DH4</strain>
    </source>
</reference>
<evidence type="ECO:0000256" key="1">
    <source>
        <dbReference type="ARBA" id="ARBA00004123"/>
    </source>
</evidence>
<evidence type="ECO:0000256" key="4">
    <source>
        <dbReference type="ARBA" id="ARBA00023242"/>
    </source>
</evidence>
<protein>
    <submittedName>
        <fullName evidence="9">Something about silencing protein 10</fullName>
    </submittedName>
</protein>
<keyword evidence="8" id="KW-1185">Reference proteome</keyword>
<keyword evidence="4" id="KW-0539">Nucleus</keyword>
<dbReference type="AlphaFoldDB" id="A0A7M7R9P9"/>
<evidence type="ECO:0000313" key="9">
    <source>
        <dbReference type="RefSeq" id="XP_396972.6"/>
    </source>
</evidence>
<dbReference type="PANTHER" id="PTHR13237:SF8">
    <property type="entry name" value="SOMETHING ABOUT SILENCING PROTEIN 10"/>
    <property type="match status" value="1"/>
</dbReference>
<evidence type="ECO:0000256" key="3">
    <source>
        <dbReference type="ARBA" id="ARBA00022553"/>
    </source>
</evidence>
<proteinExistence type="inferred from homology"/>
<evidence type="ECO:0000313" key="8">
    <source>
        <dbReference type="Proteomes" id="UP000005203"/>
    </source>
</evidence>
<dbReference type="PANTHER" id="PTHR13237">
    <property type="entry name" value="SOMETHING ABOUT SILENCING PROTEIN 10-RELATED"/>
    <property type="match status" value="1"/>
</dbReference>
<dbReference type="GeneID" id="413529"/>
<sequence length="457" mass="53874">MKNKKSKTKVTEMNKETENLENIDINDITNSEEEYSENERNLLRKIRERQSSESYDSDYEVYGLHEENEQDQDNTENEIQTDSMESDIEGLREDFDLPNEKAWGKKKKDYYSTDYVDPDYATANQKDLIEAEMEEEEARNIQKRLAEQLDDVDFGLDIIQTTKNDNQKIYENAEQFIKSDLSKLSKRQKQAIIQKESPEFVVLVNDFKDYLTEAKDLLAPFLKLIKNGVMPNCSAVSFIRIKYHLLLNYCINISFYLMLKAKRLPVSTHPVIKRLAQYRQLLNQLESEQGNLIQEIQDILKTKEEKILYNILDNNKMSINEQKINHFNEKTNHIEKSVNEDTNIYSLESESDFEIENKHTNEKIDLQNREENKIENIDTIIDDEGKRAITYQIAKNKGLMPHRKKEQRNPRVKHRNKYRKAKIRRKGAIREVRKEVTRYAGEISGIKASVKKSIKLK</sequence>
<evidence type="ECO:0000256" key="5">
    <source>
        <dbReference type="SAM" id="Coils"/>
    </source>
</evidence>
<dbReference type="KEGG" id="ame:413529"/>
<comment type="similarity">
    <text evidence="2">Belongs to the SAS10 family.</text>
</comment>
<dbReference type="InterPro" id="IPR007146">
    <property type="entry name" value="Sas10/Utp3/C1D"/>
</dbReference>
<dbReference type="OrthoDB" id="1924577at2759"/>